<evidence type="ECO:0000313" key="3">
    <source>
        <dbReference type="EMBL" id="MST96749.1"/>
    </source>
</evidence>
<keyword evidence="4" id="KW-1185">Reference proteome</keyword>
<evidence type="ECO:0000256" key="1">
    <source>
        <dbReference type="ARBA" id="ARBA00007637"/>
    </source>
</evidence>
<dbReference type="Proteomes" id="UP000435649">
    <property type="component" value="Unassembled WGS sequence"/>
</dbReference>
<dbReference type="SUPFAM" id="SSF51735">
    <property type="entry name" value="NAD(P)-binding Rossmann-fold domains"/>
    <property type="match status" value="1"/>
</dbReference>
<accession>A0A844G2T6</accession>
<evidence type="ECO:0000259" key="2">
    <source>
        <dbReference type="Pfam" id="PF01370"/>
    </source>
</evidence>
<protein>
    <submittedName>
        <fullName evidence="3">NAD-dependent epimerase/dehydratase family protein</fullName>
    </submittedName>
</protein>
<reference evidence="3 4" key="1">
    <citation type="submission" date="2019-08" db="EMBL/GenBank/DDBJ databases">
        <title>In-depth cultivation of the pig gut microbiome towards novel bacterial diversity and tailored functional studies.</title>
        <authorList>
            <person name="Wylensek D."/>
            <person name="Hitch T.C.A."/>
            <person name="Clavel T."/>
        </authorList>
    </citation>
    <scope>NUCLEOTIDE SEQUENCE [LARGE SCALE GENOMIC DNA]</scope>
    <source>
        <strain evidence="3 4">BBE-744-WT-12</strain>
    </source>
</reference>
<sequence length="337" mass="38342">MKEVGKNRRVLVLGGTGAMGVYLVPELASLGCTVRVVSLDDVVSNDPNVSYVRADAHDIGFMEKLLAEKFDAIVDFMIYSTEEFRCRHELLLKNTGHYIFLSSYRVYSGGVPVTEETPRLLDVSEDREFLATEDYSLYKAREEDILQNSGYENWTIVRPAITYSKFRYQLVTLEAPVLIARALAGLPVVLPREALAVQGTMNWAGDVARMFSRLLFNPAAVRECFTLATAEHHAWGEIAEYYKEIIGLEYVAADTEDYIGIMGGSCWARYQLNYDRMFNRVVDNSKLLRVTGLRQEELMPLRQGLERELAALPRNTVWPDAGAVWKRMDDYLKKHRS</sequence>
<evidence type="ECO:0000313" key="4">
    <source>
        <dbReference type="Proteomes" id="UP000435649"/>
    </source>
</evidence>
<comment type="caution">
    <text evidence="3">The sequence shown here is derived from an EMBL/GenBank/DDBJ whole genome shotgun (WGS) entry which is preliminary data.</text>
</comment>
<dbReference type="EMBL" id="VUNS01000005">
    <property type="protein sequence ID" value="MST96749.1"/>
    <property type="molecule type" value="Genomic_DNA"/>
</dbReference>
<dbReference type="PANTHER" id="PTHR43000">
    <property type="entry name" value="DTDP-D-GLUCOSE 4,6-DEHYDRATASE-RELATED"/>
    <property type="match status" value="1"/>
</dbReference>
<dbReference type="AlphaFoldDB" id="A0A844G2T6"/>
<name>A0A844G2T6_9BACT</name>
<feature type="domain" description="NAD-dependent epimerase/dehydratase" evidence="2">
    <location>
        <begin position="10"/>
        <end position="76"/>
    </location>
</feature>
<organism evidence="3 4">
    <name type="scientific">Victivallis lenta</name>
    <dbReference type="NCBI Taxonomy" id="2606640"/>
    <lineage>
        <taxon>Bacteria</taxon>
        <taxon>Pseudomonadati</taxon>
        <taxon>Lentisphaerota</taxon>
        <taxon>Lentisphaeria</taxon>
        <taxon>Victivallales</taxon>
        <taxon>Victivallaceae</taxon>
        <taxon>Victivallis</taxon>
    </lineage>
</organism>
<comment type="similarity">
    <text evidence="1">Belongs to the NAD(P)-dependent epimerase/dehydratase family.</text>
</comment>
<dbReference type="RefSeq" id="WP_154417482.1">
    <property type="nucleotide sequence ID" value="NZ_CALXOB010000026.1"/>
</dbReference>
<gene>
    <name evidence="3" type="ORF">FYJ85_06785</name>
</gene>
<dbReference type="InterPro" id="IPR036291">
    <property type="entry name" value="NAD(P)-bd_dom_sf"/>
</dbReference>
<dbReference type="InterPro" id="IPR001509">
    <property type="entry name" value="Epimerase_deHydtase"/>
</dbReference>
<proteinExistence type="inferred from homology"/>
<dbReference type="Pfam" id="PF01370">
    <property type="entry name" value="Epimerase"/>
    <property type="match status" value="1"/>
</dbReference>
<dbReference type="Gene3D" id="3.40.50.720">
    <property type="entry name" value="NAD(P)-binding Rossmann-like Domain"/>
    <property type="match status" value="1"/>
</dbReference>